<evidence type="ECO:0000256" key="2">
    <source>
        <dbReference type="ARBA" id="ARBA00022528"/>
    </source>
</evidence>
<gene>
    <name evidence="9" type="primary">ycf46</name>
</gene>
<evidence type="ECO:0000256" key="4">
    <source>
        <dbReference type="ARBA" id="ARBA00022741"/>
    </source>
</evidence>
<dbReference type="AlphaFoldDB" id="A0A4D6WL10"/>
<organism evidence="9">
    <name type="scientific">Anotrichium furcellatum</name>
    <dbReference type="NCBI Taxonomy" id="41999"/>
    <lineage>
        <taxon>Eukaryota</taxon>
        <taxon>Rhodophyta</taxon>
        <taxon>Florideophyceae</taxon>
        <taxon>Rhodymeniophycidae</taxon>
        <taxon>Ceramiales</taxon>
        <taxon>Ceramiaceae</taxon>
        <taxon>Anotrichium</taxon>
    </lineage>
</organism>
<keyword evidence="2" id="KW-0150">Chloroplast</keyword>
<dbReference type="GO" id="GO:0009507">
    <property type="term" value="C:chloroplast"/>
    <property type="evidence" value="ECO:0007669"/>
    <property type="project" value="UniProtKB-SubCell"/>
</dbReference>
<accession>A0A4D6WL10</accession>
<comment type="similarity">
    <text evidence="6">Belongs to the AAA ATPase family. Highly divergent.</text>
</comment>
<dbReference type="InterPro" id="IPR003593">
    <property type="entry name" value="AAA+_ATPase"/>
</dbReference>
<keyword evidence="3 9" id="KW-0934">Plastid</keyword>
<dbReference type="SMART" id="SM00382">
    <property type="entry name" value="AAA"/>
    <property type="match status" value="1"/>
</dbReference>
<dbReference type="PANTHER" id="PTHR42960:SF1">
    <property type="entry name" value="YCF46 PROTEIN"/>
    <property type="match status" value="1"/>
</dbReference>
<evidence type="ECO:0000256" key="6">
    <source>
        <dbReference type="ARBA" id="ARBA00038088"/>
    </source>
</evidence>
<dbReference type="EMBL" id="MK814609">
    <property type="protein sequence ID" value="QCI04176.1"/>
    <property type="molecule type" value="Genomic_DNA"/>
</dbReference>
<dbReference type="GO" id="GO:0016887">
    <property type="term" value="F:ATP hydrolysis activity"/>
    <property type="evidence" value="ECO:0007669"/>
    <property type="project" value="InterPro"/>
</dbReference>
<evidence type="ECO:0000256" key="7">
    <source>
        <dbReference type="ARBA" id="ARBA00040480"/>
    </source>
</evidence>
<reference evidence="9" key="2">
    <citation type="submission" date="2019-04" db="EMBL/GenBank/DDBJ databases">
        <authorList>
            <person name="Pasella M."/>
        </authorList>
    </citation>
    <scope>NUCLEOTIDE SEQUENCE</scope>
    <source>
        <strain evidence="9">PD2933</strain>
    </source>
</reference>
<dbReference type="GO" id="GO:0005524">
    <property type="term" value="F:ATP binding"/>
    <property type="evidence" value="ECO:0007669"/>
    <property type="project" value="UniProtKB-KW"/>
</dbReference>
<feature type="domain" description="AAA+ ATPase" evidence="8">
    <location>
        <begin position="254"/>
        <end position="389"/>
    </location>
</feature>
<protein>
    <recommendedName>
        <fullName evidence="7">Uncharacterized AAA domain-containing protein ycf46</fullName>
    </recommendedName>
</protein>
<dbReference type="InterPro" id="IPR003959">
    <property type="entry name" value="ATPase_AAA_core"/>
</dbReference>
<comment type="subcellular location">
    <subcellularLocation>
        <location evidence="1">Plastid</location>
        <location evidence="1">Chloroplast</location>
    </subcellularLocation>
</comment>
<dbReference type="InterPro" id="IPR027417">
    <property type="entry name" value="P-loop_NTPase"/>
</dbReference>
<dbReference type="InterPro" id="IPR052381">
    <property type="entry name" value="AAA_domain_protein"/>
</dbReference>
<dbReference type="Pfam" id="PF00004">
    <property type="entry name" value="AAA"/>
    <property type="match status" value="1"/>
</dbReference>
<proteinExistence type="inferred from homology"/>
<evidence type="ECO:0000256" key="1">
    <source>
        <dbReference type="ARBA" id="ARBA00004229"/>
    </source>
</evidence>
<dbReference type="SUPFAM" id="SSF52540">
    <property type="entry name" value="P-loop containing nucleoside triphosphate hydrolases"/>
    <property type="match status" value="1"/>
</dbReference>
<evidence type="ECO:0000256" key="3">
    <source>
        <dbReference type="ARBA" id="ARBA00022640"/>
    </source>
</evidence>
<dbReference type="Gene3D" id="1.10.8.60">
    <property type="match status" value="1"/>
</dbReference>
<sequence>MTFEQEIIKYLFSQNHLILIKTSEEERLEYITNRISQKIFKNHLYVWDFIKGYKNYPGNAIAQRDPIEALNVIEKIDHNIYKIFFLKDFNDFTNDFTVIRKLKNLSEILKQANSFLIISSTNNKIPETLSSYITILNFPLPNQKEIKEEIERLVNLLQINHINYNSLITAYQGFSIDQIRKSMIQITSSETLKKNIIQNILQEKEKIIEQTEILEFYQSRYTLSDIGGFNNLKMWLKKRSFAFSEEAQHYGIPTPKGLLLIGIQGTGKSLSAKAISSAWNLPLLKLDIGKIFAGLVGESENRMRKMLLLAEQMSPCILWIDEIDKIFNKNIANNDSGTTNRVMNGIISWLSEKKSSVFVVATANNISNMPIEMLRKGRFDEIFFLNLPNFEGRLHIFQIHLKRIRPLSWNQYNIYYLSKISYNFSGAEIEQAIINAMYNAFYESREFTTQDIATSIQQIVPLAFLDESQINKIQEIAYSGKIMMA</sequence>
<keyword evidence="5" id="KW-0067">ATP-binding</keyword>
<dbReference type="Gene3D" id="3.40.50.300">
    <property type="entry name" value="P-loop containing nucleotide triphosphate hydrolases"/>
    <property type="match status" value="1"/>
</dbReference>
<dbReference type="CDD" id="cd19507">
    <property type="entry name" value="RecA-like_Ycf46-like"/>
    <property type="match status" value="1"/>
</dbReference>
<keyword evidence="4" id="KW-0547">Nucleotide-binding</keyword>
<dbReference type="PANTHER" id="PTHR42960">
    <property type="entry name" value="YCF46 PROTEIN"/>
    <property type="match status" value="1"/>
</dbReference>
<geneLocation type="plastid" evidence="9"/>
<name>A0A4D6WL10_9FLOR</name>
<evidence type="ECO:0000313" key="9">
    <source>
        <dbReference type="EMBL" id="QCI04176.1"/>
    </source>
</evidence>
<evidence type="ECO:0000256" key="5">
    <source>
        <dbReference type="ARBA" id="ARBA00022840"/>
    </source>
</evidence>
<reference evidence="9" key="1">
    <citation type="journal article" date="2019" name="Mol. Phylogenet. Evol.">
        <title>Morphological evolution and classification of the red algal order Ceramiales inferred using plastid phylogenomics.</title>
        <authorList>
            <person name="Diaz-Tapia P."/>
            <person name="Pasella M.M."/>
            <person name="Verbruggen H."/>
            <person name="Maggs C.A."/>
        </authorList>
    </citation>
    <scope>NUCLEOTIDE SEQUENCE</scope>
    <source>
        <strain evidence="9">PD2933</strain>
    </source>
</reference>
<evidence type="ECO:0000259" key="8">
    <source>
        <dbReference type="SMART" id="SM00382"/>
    </source>
</evidence>